<reference evidence="4" key="1">
    <citation type="journal article" date="2014" name="Int. J. Syst. Evol. Microbiol.">
        <title>Complete genome sequence of Corynebacterium casei LMG S-19264T (=DSM 44701T), isolated from a smear-ripened cheese.</title>
        <authorList>
            <consortium name="US DOE Joint Genome Institute (JGI-PGF)"/>
            <person name="Walter F."/>
            <person name="Albersmeier A."/>
            <person name="Kalinowski J."/>
            <person name="Ruckert C."/>
        </authorList>
    </citation>
    <scope>NUCLEOTIDE SEQUENCE</scope>
    <source>
        <strain evidence="4">CGMCC 1.3617</strain>
    </source>
</reference>
<evidence type="ECO:0000256" key="1">
    <source>
        <dbReference type="ARBA" id="ARBA00022679"/>
    </source>
</evidence>
<dbReference type="InterPro" id="IPR016181">
    <property type="entry name" value="Acyl_CoA_acyltransferase"/>
</dbReference>
<keyword evidence="2" id="KW-0012">Acyltransferase</keyword>
<dbReference type="CDD" id="cd04301">
    <property type="entry name" value="NAT_SF"/>
    <property type="match status" value="1"/>
</dbReference>
<keyword evidence="5" id="KW-1185">Reference proteome</keyword>
<dbReference type="SUPFAM" id="SSF55729">
    <property type="entry name" value="Acyl-CoA N-acyltransferases (Nat)"/>
    <property type="match status" value="1"/>
</dbReference>
<name>A0A917K7F6_9PROT</name>
<sequence>MIAVRVETPLQEAVAALLRQSDAVAAALYPGAYRRAIDPRGLAIPGAHVLVARVEGVAAGCCVLFEQGEATVELKRMIVDDAFRRRGIGEALLRAAEAEALGLGIATLRLEVGTRNEAAHAMYLRAGFTPRGPFGTYAASPISRFLEKPLSSHSPRPAPG</sequence>
<dbReference type="Gene3D" id="3.40.630.30">
    <property type="match status" value="1"/>
</dbReference>
<dbReference type="Proteomes" id="UP000661507">
    <property type="component" value="Unassembled WGS sequence"/>
</dbReference>
<organism evidence="4 5">
    <name type="scientific">Neoroseomonas lacus</name>
    <dbReference type="NCBI Taxonomy" id="287609"/>
    <lineage>
        <taxon>Bacteria</taxon>
        <taxon>Pseudomonadati</taxon>
        <taxon>Pseudomonadota</taxon>
        <taxon>Alphaproteobacteria</taxon>
        <taxon>Acetobacterales</taxon>
        <taxon>Acetobacteraceae</taxon>
        <taxon>Neoroseomonas</taxon>
    </lineage>
</organism>
<dbReference type="PANTHER" id="PTHR43877:SF2">
    <property type="entry name" value="AMINOALKYLPHOSPHONATE N-ACETYLTRANSFERASE-RELATED"/>
    <property type="match status" value="1"/>
</dbReference>
<dbReference type="InterPro" id="IPR000182">
    <property type="entry name" value="GNAT_dom"/>
</dbReference>
<evidence type="ECO:0000256" key="2">
    <source>
        <dbReference type="ARBA" id="ARBA00023315"/>
    </source>
</evidence>
<comment type="caution">
    <text evidence="4">The sequence shown here is derived from an EMBL/GenBank/DDBJ whole genome shotgun (WGS) entry which is preliminary data.</text>
</comment>
<dbReference type="PROSITE" id="PS51186">
    <property type="entry name" value="GNAT"/>
    <property type="match status" value="1"/>
</dbReference>
<dbReference type="AlphaFoldDB" id="A0A917K7F6"/>
<dbReference type="GO" id="GO:0016747">
    <property type="term" value="F:acyltransferase activity, transferring groups other than amino-acyl groups"/>
    <property type="evidence" value="ECO:0007669"/>
    <property type="project" value="InterPro"/>
</dbReference>
<reference evidence="4" key="2">
    <citation type="submission" date="2020-09" db="EMBL/GenBank/DDBJ databases">
        <authorList>
            <person name="Sun Q."/>
            <person name="Zhou Y."/>
        </authorList>
    </citation>
    <scope>NUCLEOTIDE SEQUENCE</scope>
    <source>
        <strain evidence="4">CGMCC 1.3617</strain>
    </source>
</reference>
<evidence type="ECO:0000313" key="4">
    <source>
        <dbReference type="EMBL" id="GGJ02788.1"/>
    </source>
</evidence>
<accession>A0A917K7F6</accession>
<dbReference type="EMBL" id="BMKW01000002">
    <property type="protein sequence ID" value="GGJ02788.1"/>
    <property type="molecule type" value="Genomic_DNA"/>
</dbReference>
<keyword evidence="1" id="KW-0808">Transferase</keyword>
<protein>
    <recommendedName>
        <fullName evidence="3">N-acetyltransferase domain-containing protein</fullName>
    </recommendedName>
</protein>
<dbReference type="InterPro" id="IPR050832">
    <property type="entry name" value="Bact_Acetyltransf"/>
</dbReference>
<proteinExistence type="predicted"/>
<dbReference type="RefSeq" id="WP_188965563.1">
    <property type="nucleotide sequence ID" value="NZ_BMKW01000002.1"/>
</dbReference>
<dbReference type="Pfam" id="PF00583">
    <property type="entry name" value="Acetyltransf_1"/>
    <property type="match status" value="1"/>
</dbReference>
<evidence type="ECO:0000259" key="3">
    <source>
        <dbReference type="PROSITE" id="PS51186"/>
    </source>
</evidence>
<evidence type="ECO:0000313" key="5">
    <source>
        <dbReference type="Proteomes" id="UP000661507"/>
    </source>
</evidence>
<gene>
    <name evidence="4" type="ORF">GCM10011320_07080</name>
</gene>
<feature type="domain" description="N-acetyltransferase" evidence="3">
    <location>
        <begin position="2"/>
        <end position="151"/>
    </location>
</feature>
<dbReference type="PANTHER" id="PTHR43877">
    <property type="entry name" value="AMINOALKYLPHOSPHONATE N-ACETYLTRANSFERASE-RELATED-RELATED"/>
    <property type="match status" value="1"/>
</dbReference>